<dbReference type="PROSITE" id="PS50002">
    <property type="entry name" value="SH3"/>
    <property type="match status" value="1"/>
</dbReference>
<dbReference type="InterPro" id="IPR037362">
    <property type="entry name" value="CAS_fam"/>
</dbReference>
<proteinExistence type="inferred from homology"/>
<dbReference type="InterPro" id="IPR021901">
    <property type="entry name" value="CAS_C"/>
</dbReference>
<protein>
    <submittedName>
        <fullName evidence="13">Breast cancer anti-estrogen resistance protein 1-like</fullName>
    </submittedName>
</protein>
<feature type="compositionally biased region" description="Low complexity" evidence="10">
    <location>
        <begin position="396"/>
        <end position="408"/>
    </location>
</feature>
<dbReference type="SMART" id="SM00326">
    <property type="entry name" value="SH3"/>
    <property type="match status" value="1"/>
</dbReference>
<evidence type="ECO:0000256" key="3">
    <source>
        <dbReference type="ARBA" id="ARBA00007848"/>
    </source>
</evidence>
<keyword evidence="4 9" id="KW-0728">SH3 domain</keyword>
<dbReference type="PANTHER" id="PTHR10654">
    <property type="entry name" value="CAS SCAFFOLDING PROTEIN"/>
    <property type="match status" value="1"/>
</dbReference>
<keyword evidence="5" id="KW-0963">Cytoplasm</keyword>
<evidence type="ECO:0000256" key="7">
    <source>
        <dbReference type="ARBA" id="ARBA00022889"/>
    </source>
</evidence>
<evidence type="ECO:0000256" key="2">
    <source>
        <dbReference type="ARBA" id="ARBA00004496"/>
    </source>
</evidence>
<dbReference type="Pfam" id="PF00018">
    <property type="entry name" value="SH3_1"/>
    <property type="match status" value="1"/>
</dbReference>
<name>A0ABM1BG86_LIMPO</name>
<sequence>MTMSVIRYSSVKSQQFPNFYKMERHPVSFNKLKCLAKALFDNNAESPDELAFRKGDILTVLEQNTRGLEGWWLCALRGRQGIVPGNRVRLIPGMYEPVESGYEATSLDQVDGTNISPYPESTQRICHLDSKKVVTPQKLGYVDLHHALENVKVSQDYDVPRSFGSIQTKETKCGDFLKSPYGDYDTPTNTRVSYDLPVTEETCKLESAENNGLDVYDIPRSAADLYDFLQVNKYDDPDWLLQPAKPFLREGIGDYDIPTSYPRPVYNTKDVPLDCDTRSGMASPLSLSSSSPNSTKSSYSSLCTYLSNRCSMEDKHELYDIPFRDPRHVNIKPSPQSFLTNDSDSLLPQTEPLCNVSQYNMLSNRQTSPEETMQIHIQGLYDVPPRVTRDPSFAVSTEESSSRQSASNEELQTLLSRCIVGKELPLERHTAIELCTKRYEDVHSAIQMLFSCVNDKRNIRSVCKKLKTTIHEFIELALGALSNCTHSSDKGLSTKLAKLLKPLVESSSYIEGTIDMESYTSEELDKLVVCACSLIEDVKLVACFIRSNSSLIFKRSNNEIYDKTAVRTIANDFCNSGSTNKESMQVGPSESFTGLVLEDQKTDQEWLKQYDYVKFEHGGMSKKENRETENATVREVKNPYDNHTKYFTDLVRKEMPKNIRSKNNFQVDENGLDSNELQLLHFYKYQVEAENVRFTNSIDTFLVTIRNKQPPKIFLQHCKSVIISASRLVYIGDTVHKNVNDSTIKTSVFQKSNSLWDSIKYFVTSAKKAASIFPSAVAIQEMVESVVEVSNKANDLKAIIGNIC</sequence>
<dbReference type="Gene3D" id="1.20.120.830">
    <property type="entry name" value="Serine-rich domain"/>
    <property type="match status" value="1"/>
</dbReference>
<accession>A0ABM1BG86</accession>
<keyword evidence="6" id="KW-0597">Phosphoprotein</keyword>
<evidence type="ECO:0000313" key="13">
    <source>
        <dbReference type="RefSeq" id="XP_013781386.2"/>
    </source>
</evidence>
<evidence type="ECO:0000256" key="4">
    <source>
        <dbReference type="ARBA" id="ARBA00022443"/>
    </source>
</evidence>
<evidence type="ECO:0000256" key="8">
    <source>
        <dbReference type="ARBA" id="ARBA00022949"/>
    </source>
</evidence>
<dbReference type="PANTHER" id="PTHR10654:SF18">
    <property type="entry name" value="IP17195P"/>
    <property type="match status" value="1"/>
</dbReference>
<feature type="domain" description="SH3" evidence="11">
    <location>
        <begin position="31"/>
        <end position="93"/>
    </location>
</feature>
<gene>
    <name evidence="13" type="primary">LOC106465694</name>
</gene>
<dbReference type="Pfam" id="PF08824">
    <property type="entry name" value="Serine_rich"/>
    <property type="match status" value="1"/>
</dbReference>
<dbReference type="InterPro" id="IPR001452">
    <property type="entry name" value="SH3_domain"/>
</dbReference>
<dbReference type="InterPro" id="IPR014928">
    <property type="entry name" value="Serine_rich_dom"/>
</dbReference>
<dbReference type="GeneID" id="106465694"/>
<dbReference type="InterPro" id="IPR038319">
    <property type="entry name" value="Serine_rich_sf"/>
</dbReference>
<dbReference type="CDD" id="cd11844">
    <property type="entry name" value="SH3_CAS"/>
    <property type="match status" value="1"/>
</dbReference>
<dbReference type="Gene3D" id="2.30.30.40">
    <property type="entry name" value="SH3 Domains"/>
    <property type="match status" value="1"/>
</dbReference>
<evidence type="ECO:0000256" key="5">
    <source>
        <dbReference type="ARBA" id="ARBA00022490"/>
    </source>
</evidence>
<evidence type="ECO:0000256" key="6">
    <source>
        <dbReference type="ARBA" id="ARBA00022553"/>
    </source>
</evidence>
<evidence type="ECO:0000259" key="11">
    <source>
        <dbReference type="PROSITE" id="PS50002"/>
    </source>
</evidence>
<keyword evidence="7" id="KW-0130">Cell adhesion</keyword>
<evidence type="ECO:0000256" key="10">
    <source>
        <dbReference type="SAM" id="MobiDB-lite"/>
    </source>
</evidence>
<dbReference type="Proteomes" id="UP000694941">
    <property type="component" value="Unplaced"/>
</dbReference>
<comment type="similarity">
    <text evidence="3">Belongs to the CAS family.</text>
</comment>
<dbReference type="Gene3D" id="1.20.120.230">
    <property type="entry name" value="Alpha-catenin/vinculin-like"/>
    <property type="match status" value="1"/>
</dbReference>
<dbReference type="RefSeq" id="XP_013781386.2">
    <property type="nucleotide sequence ID" value="XM_013925932.2"/>
</dbReference>
<keyword evidence="8" id="KW-0965">Cell junction</keyword>
<evidence type="ECO:0000256" key="1">
    <source>
        <dbReference type="ARBA" id="ARBA00004246"/>
    </source>
</evidence>
<reference evidence="13" key="1">
    <citation type="submission" date="2025-08" db="UniProtKB">
        <authorList>
            <consortium name="RefSeq"/>
        </authorList>
    </citation>
    <scope>IDENTIFICATION</scope>
    <source>
        <tissue evidence="13">Muscle</tissue>
    </source>
</reference>
<comment type="subcellular location">
    <subcellularLocation>
        <location evidence="1">Cell junction</location>
        <location evidence="1">Focal adhesion</location>
    </subcellularLocation>
    <subcellularLocation>
        <location evidence="2">Cytoplasm</location>
    </subcellularLocation>
</comment>
<keyword evidence="12" id="KW-1185">Reference proteome</keyword>
<organism evidence="12 13">
    <name type="scientific">Limulus polyphemus</name>
    <name type="common">Atlantic horseshoe crab</name>
    <dbReference type="NCBI Taxonomy" id="6850"/>
    <lineage>
        <taxon>Eukaryota</taxon>
        <taxon>Metazoa</taxon>
        <taxon>Ecdysozoa</taxon>
        <taxon>Arthropoda</taxon>
        <taxon>Chelicerata</taxon>
        <taxon>Merostomata</taxon>
        <taxon>Xiphosura</taxon>
        <taxon>Limulidae</taxon>
        <taxon>Limulus</taxon>
    </lineage>
</organism>
<dbReference type="SUPFAM" id="SSF50044">
    <property type="entry name" value="SH3-domain"/>
    <property type="match status" value="1"/>
</dbReference>
<evidence type="ECO:0000256" key="9">
    <source>
        <dbReference type="PROSITE-ProRule" id="PRU00192"/>
    </source>
</evidence>
<dbReference type="InterPro" id="IPR036028">
    <property type="entry name" value="SH3-like_dom_sf"/>
</dbReference>
<dbReference type="Pfam" id="PF12026">
    <property type="entry name" value="CAS_C"/>
    <property type="match status" value="1"/>
</dbReference>
<evidence type="ECO:0000313" key="12">
    <source>
        <dbReference type="Proteomes" id="UP000694941"/>
    </source>
</evidence>
<dbReference type="PRINTS" id="PR01887">
    <property type="entry name" value="SPECTRNALPHA"/>
</dbReference>
<feature type="region of interest" description="Disordered" evidence="10">
    <location>
        <begin position="388"/>
        <end position="408"/>
    </location>
</feature>